<reference evidence="5 6" key="1">
    <citation type="submission" date="2010-12" db="EMBL/GenBank/DDBJ databases">
        <authorList>
            <person name="Muzny D."/>
            <person name="Qin X."/>
            <person name="Deng J."/>
            <person name="Jiang H."/>
            <person name="Liu Y."/>
            <person name="Qu J."/>
            <person name="Song X.-Z."/>
            <person name="Zhang L."/>
            <person name="Thornton R."/>
            <person name="Coyle M."/>
            <person name="Francisco L."/>
            <person name="Jackson L."/>
            <person name="Javaid M."/>
            <person name="Korchina V."/>
            <person name="Kovar C."/>
            <person name="Mata R."/>
            <person name="Mathew T."/>
            <person name="Ngo R."/>
            <person name="Nguyen L."/>
            <person name="Nguyen N."/>
            <person name="Okwuonu G."/>
            <person name="Ongeri F."/>
            <person name="Pham C."/>
            <person name="Simmons D."/>
            <person name="Wilczek-Boney K."/>
            <person name="Hale W."/>
            <person name="Jakkamsetti A."/>
            <person name="Pham P."/>
            <person name="Ruth R."/>
            <person name="San Lucas F."/>
            <person name="Warren J."/>
            <person name="Zhang J."/>
            <person name="Zhao Z."/>
            <person name="Zhou C."/>
            <person name="Zhu D."/>
            <person name="Lee S."/>
            <person name="Bess C."/>
            <person name="Blankenburg K."/>
            <person name="Forbes L."/>
            <person name="Fu Q."/>
            <person name="Gubbala S."/>
            <person name="Hirani K."/>
            <person name="Jayaseelan J.C."/>
            <person name="Lara F."/>
            <person name="Munidasa M."/>
            <person name="Palculict T."/>
            <person name="Patil S."/>
            <person name="Pu L.-L."/>
            <person name="Saada N."/>
            <person name="Tang L."/>
            <person name="Weissenberger G."/>
            <person name="Zhu Y."/>
            <person name="Hemphill L."/>
            <person name="Shang Y."/>
            <person name="Youmans B."/>
            <person name="Ayvaz T."/>
            <person name="Ross M."/>
            <person name="Santibanez J."/>
            <person name="Aqrawi P."/>
            <person name="Gross S."/>
            <person name="Joshi V."/>
            <person name="Fowler G."/>
            <person name="Nazareth L."/>
            <person name="Reid J."/>
            <person name="Worley K."/>
            <person name="Petrosino J."/>
            <person name="Highlander S."/>
            <person name="Gibbs R."/>
        </authorList>
    </citation>
    <scope>NUCLEOTIDE SEQUENCE [LARGE SCALE GENOMIC DNA]</scope>
    <source>
        <strain evidence="6">DSM 15952 / CCUG 50447 / LMG 22039 / TP 1.5</strain>
    </source>
</reference>
<feature type="binding site" evidence="3">
    <location>
        <position position="176"/>
    </location>
    <ligand>
        <name>Mn(2+)</name>
        <dbReference type="ChEBI" id="CHEBI:29035"/>
        <label>2</label>
    </ligand>
</feature>
<dbReference type="PATRIC" id="fig|888064.11.peg.1774"/>
<keyword evidence="5" id="KW-0121">Carboxypeptidase</keyword>
<accession>E6LDF5</accession>
<dbReference type="InterPro" id="IPR002933">
    <property type="entry name" value="Peptidase_M20"/>
</dbReference>
<evidence type="ECO:0000313" key="5">
    <source>
        <dbReference type="EMBL" id="EFU74829.1"/>
    </source>
</evidence>
<feature type="binding site" evidence="3">
    <location>
        <position position="115"/>
    </location>
    <ligand>
        <name>Mn(2+)</name>
        <dbReference type="ChEBI" id="CHEBI:29035"/>
        <label>2</label>
    </ligand>
</feature>
<dbReference type="AlphaFoldDB" id="E6LDF5"/>
<dbReference type="SUPFAM" id="SSF53187">
    <property type="entry name" value="Zn-dependent exopeptidases"/>
    <property type="match status" value="1"/>
</dbReference>
<name>E6LDF5_ENTI1</name>
<dbReference type="eggNOG" id="COG1473">
    <property type="taxonomic scope" value="Bacteria"/>
</dbReference>
<dbReference type="Gene3D" id="3.30.70.360">
    <property type="match status" value="1"/>
</dbReference>
<keyword evidence="3" id="KW-0464">Manganese</keyword>
<dbReference type="FunFam" id="3.30.70.360:FF:000014">
    <property type="entry name" value="N-acyl-L-amino acid amidohydrolase"/>
    <property type="match status" value="1"/>
</dbReference>
<keyword evidence="2 5" id="KW-0378">Hydrolase</keyword>
<dbReference type="InterPro" id="IPR011650">
    <property type="entry name" value="Peptidase_M20_dimer"/>
</dbReference>
<dbReference type="InterPro" id="IPR017439">
    <property type="entry name" value="Amidohydrolase"/>
</dbReference>
<dbReference type="GO" id="GO:0046872">
    <property type="term" value="F:metal ion binding"/>
    <property type="evidence" value="ECO:0007669"/>
    <property type="project" value="UniProtKB-KW"/>
</dbReference>
<comment type="similarity">
    <text evidence="1">Belongs to the peptidase M20 family.</text>
</comment>
<dbReference type="HOGENOM" id="CLU_023257_0_1_9"/>
<evidence type="ECO:0000313" key="6">
    <source>
        <dbReference type="Proteomes" id="UP000010296"/>
    </source>
</evidence>
<evidence type="ECO:0000259" key="4">
    <source>
        <dbReference type="Pfam" id="PF07687"/>
    </source>
</evidence>
<dbReference type="InterPro" id="IPR036264">
    <property type="entry name" value="Bact_exopeptidase_dim_dom"/>
</dbReference>
<evidence type="ECO:0000256" key="2">
    <source>
        <dbReference type="ARBA" id="ARBA00022801"/>
    </source>
</evidence>
<sequence length="415" mass="45186">MNLAEDTLASQFLEKAIAILQENRDYTIANRRHLHEFPELSFQEEQTRSFIQKELLAYGYSDIQTEVGGGGILATLDTGKPGPIIALRADFDALPIQEESDLPFKSKNDGVMHACGHDVHTATLLSVAQAVGKLSSDLSGKLIFIFQHAEELPPGGAIAIMESGALDDVDAIFGLHIQGGTVDAGKLYIHPGYMMAAADSFEIQIQGKGGHGSAPHTTVDATVVAAYLIQELQTIVSRRKDPIKAGVLSVTAFHAGEGADNIIADKAYLKGTVRTFEKEVQQQFKEGISAMVEHIAAAHGATAKVTYKYGYPSVYNYPEETSLVEKIFIEQFGEENVVTVQPTMGGEDFAYYLQKIPGTFFNVPAGIATQEINYPHHHPKFTADEESLFIGAQAFLSIIQHYLIENESIEGIDNV</sequence>
<dbReference type="PIRSF" id="PIRSF005962">
    <property type="entry name" value="Pept_M20D_amidohydro"/>
    <property type="match status" value="1"/>
</dbReference>
<dbReference type="STRING" id="888064.HMPREF9088_0395"/>
<dbReference type="NCBIfam" id="TIGR01891">
    <property type="entry name" value="amidohydrolases"/>
    <property type="match status" value="1"/>
</dbReference>
<feature type="binding site" evidence="3">
    <location>
        <position position="117"/>
    </location>
    <ligand>
        <name>Mn(2+)</name>
        <dbReference type="ChEBI" id="CHEBI:29035"/>
        <label>2</label>
    </ligand>
</feature>
<comment type="caution">
    <text evidence="5">The sequence shown here is derived from an EMBL/GenBank/DDBJ whole genome shotgun (WGS) entry which is preliminary data.</text>
</comment>
<evidence type="ECO:0000256" key="1">
    <source>
        <dbReference type="ARBA" id="ARBA00006153"/>
    </source>
</evidence>
<feature type="domain" description="Peptidase M20 dimerisation" evidence="4">
    <location>
        <begin position="200"/>
        <end position="297"/>
    </location>
</feature>
<dbReference type="EC" id="3.4.17.-" evidence="5"/>
<dbReference type="Pfam" id="PF01546">
    <property type="entry name" value="Peptidase_M20"/>
    <property type="match status" value="1"/>
</dbReference>
<dbReference type="EMBL" id="AEPV01000012">
    <property type="protein sequence ID" value="EFU74829.1"/>
    <property type="molecule type" value="Genomic_DNA"/>
</dbReference>
<dbReference type="PANTHER" id="PTHR11014">
    <property type="entry name" value="PEPTIDASE M20 FAMILY MEMBER"/>
    <property type="match status" value="1"/>
</dbReference>
<comment type="cofactor">
    <cofactor evidence="3">
        <name>Mn(2+)</name>
        <dbReference type="ChEBI" id="CHEBI:29035"/>
    </cofactor>
    <text evidence="3">The Mn(2+) ion enhances activity.</text>
</comment>
<dbReference type="Pfam" id="PF07687">
    <property type="entry name" value="M20_dimer"/>
    <property type="match status" value="1"/>
</dbReference>
<gene>
    <name evidence="5" type="ORF">HMPREF9088_0395</name>
</gene>
<dbReference type="PANTHER" id="PTHR11014:SF63">
    <property type="entry name" value="METALLOPEPTIDASE, PUTATIVE (AFU_ORTHOLOGUE AFUA_6G09600)-RELATED"/>
    <property type="match status" value="1"/>
</dbReference>
<protein>
    <submittedName>
        <fullName evidence="5">Amidohydrolase</fullName>
        <ecNumber evidence="5">3.4.17.-</ecNumber>
    </submittedName>
</protein>
<dbReference type="Proteomes" id="UP000010296">
    <property type="component" value="Unassembled WGS sequence"/>
</dbReference>
<dbReference type="SUPFAM" id="SSF55031">
    <property type="entry name" value="Bacterial exopeptidase dimerisation domain"/>
    <property type="match status" value="1"/>
</dbReference>
<feature type="binding site" evidence="3">
    <location>
        <position position="151"/>
    </location>
    <ligand>
        <name>Mn(2+)</name>
        <dbReference type="ChEBI" id="CHEBI:29035"/>
        <label>2</label>
    </ligand>
</feature>
<dbReference type="Gene3D" id="3.40.630.10">
    <property type="entry name" value="Zn peptidases"/>
    <property type="match status" value="1"/>
</dbReference>
<keyword evidence="3" id="KW-0479">Metal-binding</keyword>
<dbReference type="OrthoDB" id="9776731at2"/>
<proteinExistence type="inferred from homology"/>
<dbReference type="RefSeq" id="WP_007207416.1">
    <property type="nucleotide sequence ID" value="NZ_GL622241.1"/>
</dbReference>
<feature type="binding site" evidence="3">
    <location>
        <position position="377"/>
    </location>
    <ligand>
        <name>Mn(2+)</name>
        <dbReference type="ChEBI" id="CHEBI:29035"/>
        <label>2</label>
    </ligand>
</feature>
<keyword evidence="6" id="KW-1185">Reference proteome</keyword>
<keyword evidence="5" id="KW-0645">Protease</keyword>
<dbReference type="GO" id="GO:0004180">
    <property type="term" value="F:carboxypeptidase activity"/>
    <property type="evidence" value="ECO:0007669"/>
    <property type="project" value="UniProtKB-KW"/>
</dbReference>
<evidence type="ECO:0000256" key="3">
    <source>
        <dbReference type="PIRSR" id="PIRSR005962-1"/>
    </source>
</evidence>
<organism evidence="5 6">
    <name type="scientific">Enterococcus italicus (strain DSM 15952 / CCUG 50447 / LMG 22039 / TP 1.5)</name>
    <dbReference type="NCBI Taxonomy" id="888064"/>
    <lineage>
        <taxon>Bacteria</taxon>
        <taxon>Bacillati</taxon>
        <taxon>Bacillota</taxon>
        <taxon>Bacilli</taxon>
        <taxon>Lactobacillales</taxon>
        <taxon>Enterococcaceae</taxon>
        <taxon>Enterococcus</taxon>
    </lineage>
</organism>